<dbReference type="EMBL" id="CAKKLH010000089">
    <property type="protein sequence ID" value="CAH0102615.1"/>
    <property type="molecule type" value="Genomic_DNA"/>
</dbReference>
<dbReference type="SMART" id="SM00409">
    <property type="entry name" value="IG"/>
    <property type="match status" value="2"/>
</dbReference>
<dbReference type="Pfam" id="PF13927">
    <property type="entry name" value="Ig_3"/>
    <property type="match status" value="2"/>
</dbReference>
<evidence type="ECO:0000256" key="2">
    <source>
        <dbReference type="ARBA" id="ARBA00022475"/>
    </source>
</evidence>
<evidence type="ECO:0000313" key="12">
    <source>
        <dbReference type="Proteomes" id="UP000789390"/>
    </source>
</evidence>
<keyword evidence="12" id="KW-1185">Reference proteome</keyword>
<keyword evidence="5 9" id="KW-0472">Membrane</keyword>
<feature type="transmembrane region" description="Helical" evidence="9">
    <location>
        <begin position="58"/>
        <end position="77"/>
    </location>
</feature>
<keyword evidence="9" id="KW-1133">Transmembrane helix</keyword>
<keyword evidence="8" id="KW-0393">Immunoglobulin domain</keyword>
<dbReference type="GO" id="GO:0005886">
    <property type="term" value="C:plasma membrane"/>
    <property type="evidence" value="ECO:0007669"/>
    <property type="project" value="UniProtKB-SubCell"/>
</dbReference>
<dbReference type="PROSITE" id="PS50835">
    <property type="entry name" value="IG_LIKE"/>
    <property type="match status" value="2"/>
</dbReference>
<keyword evidence="9" id="KW-0812">Transmembrane</keyword>
<evidence type="ECO:0000256" key="8">
    <source>
        <dbReference type="ARBA" id="ARBA00023319"/>
    </source>
</evidence>
<dbReference type="InterPro" id="IPR051170">
    <property type="entry name" value="Neural/epithelial_adhesion"/>
</dbReference>
<dbReference type="PANTHER" id="PTHR12231:SF157">
    <property type="entry name" value="DPR-INTERACTING PROTEIN EPSILON-RELATED"/>
    <property type="match status" value="1"/>
</dbReference>
<gene>
    <name evidence="11" type="ORF">DGAL_LOCUS5052</name>
</gene>
<protein>
    <recommendedName>
        <fullName evidence="10">Ig-like domain-containing protein</fullName>
    </recommendedName>
</protein>
<dbReference type="PANTHER" id="PTHR12231">
    <property type="entry name" value="CTX-RELATED TYPE I TRANSMEMBRANE PROTEIN"/>
    <property type="match status" value="1"/>
</dbReference>
<evidence type="ECO:0000256" key="4">
    <source>
        <dbReference type="ARBA" id="ARBA00022737"/>
    </source>
</evidence>
<reference evidence="11" key="1">
    <citation type="submission" date="2021-11" db="EMBL/GenBank/DDBJ databases">
        <authorList>
            <person name="Schell T."/>
        </authorList>
    </citation>
    <scope>NUCLEOTIDE SEQUENCE</scope>
    <source>
        <strain evidence="11">M5</strain>
    </source>
</reference>
<evidence type="ECO:0000259" key="10">
    <source>
        <dbReference type="PROSITE" id="PS50835"/>
    </source>
</evidence>
<dbReference type="InterPro" id="IPR036179">
    <property type="entry name" value="Ig-like_dom_sf"/>
</dbReference>
<organism evidence="11 12">
    <name type="scientific">Daphnia galeata</name>
    <dbReference type="NCBI Taxonomy" id="27404"/>
    <lineage>
        <taxon>Eukaryota</taxon>
        <taxon>Metazoa</taxon>
        <taxon>Ecdysozoa</taxon>
        <taxon>Arthropoda</taxon>
        <taxon>Crustacea</taxon>
        <taxon>Branchiopoda</taxon>
        <taxon>Diplostraca</taxon>
        <taxon>Cladocera</taxon>
        <taxon>Anomopoda</taxon>
        <taxon>Daphniidae</taxon>
        <taxon>Daphnia</taxon>
    </lineage>
</organism>
<dbReference type="AlphaFoldDB" id="A0A8J2RPF3"/>
<evidence type="ECO:0000256" key="7">
    <source>
        <dbReference type="ARBA" id="ARBA00023180"/>
    </source>
</evidence>
<dbReference type="Proteomes" id="UP000789390">
    <property type="component" value="Unassembled WGS sequence"/>
</dbReference>
<dbReference type="SUPFAM" id="SSF48726">
    <property type="entry name" value="Immunoglobulin"/>
    <property type="match status" value="3"/>
</dbReference>
<name>A0A8J2RPF3_9CRUS</name>
<dbReference type="InterPro" id="IPR003598">
    <property type="entry name" value="Ig_sub2"/>
</dbReference>
<keyword evidence="7" id="KW-0325">Glycoprotein</keyword>
<keyword evidence="3" id="KW-0732">Signal</keyword>
<dbReference type="OrthoDB" id="10012075at2759"/>
<feature type="domain" description="Ig-like" evidence="10">
    <location>
        <begin position="343"/>
        <end position="448"/>
    </location>
</feature>
<dbReference type="InterPro" id="IPR003599">
    <property type="entry name" value="Ig_sub"/>
</dbReference>
<comment type="subcellular location">
    <subcellularLocation>
        <location evidence="1">Cell membrane</location>
    </subcellularLocation>
</comment>
<evidence type="ECO:0000256" key="3">
    <source>
        <dbReference type="ARBA" id="ARBA00022729"/>
    </source>
</evidence>
<dbReference type="InterPro" id="IPR013783">
    <property type="entry name" value="Ig-like_fold"/>
</dbReference>
<dbReference type="Gene3D" id="2.60.40.10">
    <property type="entry name" value="Immunoglobulins"/>
    <property type="match status" value="3"/>
</dbReference>
<evidence type="ECO:0000256" key="5">
    <source>
        <dbReference type="ARBA" id="ARBA00023136"/>
    </source>
</evidence>
<accession>A0A8J2RPF3</accession>
<evidence type="ECO:0000256" key="9">
    <source>
        <dbReference type="SAM" id="Phobius"/>
    </source>
</evidence>
<feature type="domain" description="Ig-like" evidence="10">
    <location>
        <begin position="239"/>
        <end position="338"/>
    </location>
</feature>
<evidence type="ECO:0000256" key="6">
    <source>
        <dbReference type="ARBA" id="ARBA00023157"/>
    </source>
</evidence>
<evidence type="ECO:0000313" key="11">
    <source>
        <dbReference type="EMBL" id="CAH0102615.1"/>
    </source>
</evidence>
<keyword evidence="4" id="KW-0677">Repeat</keyword>
<sequence length="462" mass="50694">MFQMDGVNPSSATNCNSRRCCRGKKTTSLNNISSGLLLLLVSHFTCQRRRRTHRCQSATTSNLLLFSWTAAVAVWLFSVTPAFAVAKGPVAGSDPEFVEPLQNLTVTAGRDVKLLWLLCSVKHLGSYKGMDYWIYIYVAWIYMERSAILTVQNHVITRNPRISVSHDQHHTWNLHISSIQESDRGGYMSVIHSIKCQMEAIAIHSSSLHLLDQMYIGAKSTQRLPELVSATSPSSLMPPSIDDVLSSSDVTAREQSSVTLTCSATGTLPLTVRWRREDGKLININRTLAVTIWTLVWGPPGVGTHLDLNKVSRYDMAAYLCIASNGVPPTVSKRISLSVEFPPSVTLHQQLIGAPLGSTVSLDGTIESSPAALHFWSRTSIEPFVTPAMAGTSQPTWPSFRTQLRLTIVNVTARDYGAYRCVAKNQYGEADGVITFHHTQSVTTSTVSNRNLPPVAAISPGN</sequence>
<dbReference type="InterPro" id="IPR007110">
    <property type="entry name" value="Ig-like_dom"/>
</dbReference>
<evidence type="ECO:0000256" key="1">
    <source>
        <dbReference type="ARBA" id="ARBA00004236"/>
    </source>
</evidence>
<dbReference type="SMART" id="SM00408">
    <property type="entry name" value="IGc2"/>
    <property type="match status" value="2"/>
</dbReference>
<keyword evidence="6" id="KW-1015">Disulfide bond</keyword>
<dbReference type="GO" id="GO:0043005">
    <property type="term" value="C:neuron projection"/>
    <property type="evidence" value="ECO:0007669"/>
    <property type="project" value="TreeGrafter"/>
</dbReference>
<dbReference type="FunFam" id="2.60.40.10:FF:000328">
    <property type="entry name" value="CLUMA_CG000981, isoform A"/>
    <property type="match status" value="1"/>
</dbReference>
<proteinExistence type="predicted"/>
<keyword evidence="2" id="KW-1003">Cell membrane</keyword>
<comment type="caution">
    <text evidence="11">The sequence shown here is derived from an EMBL/GenBank/DDBJ whole genome shotgun (WGS) entry which is preliminary data.</text>
</comment>